<evidence type="ECO:0000256" key="1">
    <source>
        <dbReference type="SAM" id="MobiDB-lite"/>
    </source>
</evidence>
<gene>
    <name evidence="2" type="ORF">B0T23DRAFT_404174</name>
</gene>
<accession>A0AAJ0I6U3</accession>
<evidence type="ECO:0000313" key="2">
    <source>
        <dbReference type="EMBL" id="KAK3492028.1"/>
    </source>
</evidence>
<sequence length="96" mass="10530">MADRIGAPTPNFMLTERDSLPNNRPLGKLCSEWKHCTKPPEIVILLQAGAANVTGLNSDLGLASHLVLGHMPKVAGPKPGHESNRINSKSWRRRRT</sequence>
<feature type="region of interest" description="Disordered" evidence="1">
    <location>
        <begin position="1"/>
        <end position="20"/>
    </location>
</feature>
<evidence type="ECO:0000313" key="3">
    <source>
        <dbReference type="Proteomes" id="UP001285908"/>
    </source>
</evidence>
<dbReference type="AlphaFoldDB" id="A0AAJ0I6U3"/>
<comment type="caution">
    <text evidence="2">The sequence shown here is derived from an EMBL/GenBank/DDBJ whole genome shotgun (WGS) entry which is preliminary data.</text>
</comment>
<name>A0AAJ0I6U3_9PEZI</name>
<keyword evidence="3" id="KW-1185">Reference proteome</keyword>
<dbReference type="GeneID" id="87876496"/>
<feature type="region of interest" description="Disordered" evidence="1">
    <location>
        <begin position="72"/>
        <end position="96"/>
    </location>
</feature>
<protein>
    <submittedName>
        <fullName evidence="2">Uncharacterized protein</fullName>
    </submittedName>
</protein>
<organism evidence="2 3">
    <name type="scientific">Neurospora hispaniola</name>
    <dbReference type="NCBI Taxonomy" id="588809"/>
    <lineage>
        <taxon>Eukaryota</taxon>
        <taxon>Fungi</taxon>
        <taxon>Dikarya</taxon>
        <taxon>Ascomycota</taxon>
        <taxon>Pezizomycotina</taxon>
        <taxon>Sordariomycetes</taxon>
        <taxon>Sordariomycetidae</taxon>
        <taxon>Sordariales</taxon>
        <taxon>Sordariaceae</taxon>
        <taxon>Neurospora</taxon>
    </lineage>
</organism>
<dbReference type="Proteomes" id="UP001285908">
    <property type="component" value="Unassembled WGS sequence"/>
</dbReference>
<dbReference type="EMBL" id="JAULSX010000004">
    <property type="protein sequence ID" value="KAK3492028.1"/>
    <property type="molecule type" value="Genomic_DNA"/>
</dbReference>
<reference evidence="2 3" key="1">
    <citation type="journal article" date="2023" name="Mol. Phylogenet. Evol.">
        <title>Genome-scale phylogeny and comparative genomics of the fungal order Sordariales.</title>
        <authorList>
            <person name="Hensen N."/>
            <person name="Bonometti L."/>
            <person name="Westerberg I."/>
            <person name="Brannstrom I.O."/>
            <person name="Guillou S."/>
            <person name="Cros-Aarteil S."/>
            <person name="Calhoun S."/>
            <person name="Haridas S."/>
            <person name="Kuo A."/>
            <person name="Mondo S."/>
            <person name="Pangilinan J."/>
            <person name="Riley R."/>
            <person name="LaButti K."/>
            <person name="Andreopoulos B."/>
            <person name="Lipzen A."/>
            <person name="Chen C."/>
            <person name="Yan M."/>
            <person name="Daum C."/>
            <person name="Ng V."/>
            <person name="Clum A."/>
            <person name="Steindorff A."/>
            <person name="Ohm R.A."/>
            <person name="Martin F."/>
            <person name="Silar P."/>
            <person name="Natvig D.O."/>
            <person name="Lalanne C."/>
            <person name="Gautier V."/>
            <person name="Ament-Velasquez S.L."/>
            <person name="Kruys A."/>
            <person name="Hutchinson M.I."/>
            <person name="Powell A.J."/>
            <person name="Barry K."/>
            <person name="Miller A.N."/>
            <person name="Grigoriev I.V."/>
            <person name="Debuchy R."/>
            <person name="Gladieux P."/>
            <person name="Hiltunen Thoren M."/>
            <person name="Johannesson H."/>
        </authorList>
    </citation>
    <scope>NUCLEOTIDE SEQUENCE [LARGE SCALE GENOMIC DNA]</scope>
    <source>
        <strain evidence="2 3">FGSC 10403</strain>
    </source>
</reference>
<dbReference type="RefSeq" id="XP_062692486.1">
    <property type="nucleotide sequence ID" value="XM_062838874.1"/>
</dbReference>
<proteinExistence type="predicted"/>